<protein>
    <submittedName>
        <fullName evidence="2">Uncharacterized protein</fullName>
    </submittedName>
</protein>
<proteinExistence type="predicted"/>
<feature type="compositionally biased region" description="Basic and acidic residues" evidence="1">
    <location>
        <begin position="191"/>
        <end position="201"/>
    </location>
</feature>
<evidence type="ECO:0000313" key="3">
    <source>
        <dbReference type="Proteomes" id="UP000178315"/>
    </source>
</evidence>
<gene>
    <name evidence="2" type="ORF">A3H61_04905</name>
</gene>
<feature type="region of interest" description="Disordered" evidence="1">
    <location>
        <begin position="1"/>
        <end position="20"/>
    </location>
</feature>
<comment type="caution">
    <text evidence="2">The sequence shown here is derived from an EMBL/GenBank/DDBJ whole genome shotgun (WGS) entry which is preliminary data.</text>
</comment>
<organism evidence="2 3">
    <name type="scientific">Candidatus Jacksonbacteria bacterium RIFCSPLOWO2_02_FULL_44_20</name>
    <dbReference type="NCBI Taxonomy" id="1798460"/>
    <lineage>
        <taxon>Bacteria</taxon>
        <taxon>Candidatus Jacksoniibacteriota</taxon>
    </lineage>
</organism>
<dbReference type="AlphaFoldDB" id="A0A1G2ABN9"/>
<dbReference type="EMBL" id="MHJU01000012">
    <property type="protein sequence ID" value="OGY73460.1"/>
    <property type="molecule type" value="Genomic_DNA"/>
</dbReference>
<sequence length="231" mass="26990">MGQKGEEPTAPKVKELTSQEKERVAELEEIRMRAVEYYGKLGIRPEEIEVADHTGSTYRIEFFGAISIQYPYRAHSYAYSENHKWDNYTTNAVRVPGGYGGFHYFRFKRVQRKHEFVVIKCFKSYGNEGGMFAKDFTTGRLIRGKEVFALWEDGSQEIQIPKNPEPRQEWGEYDVGYISALPPRLKLKQDLKPVAQSEKKITQPLKKRGSTKRQKRELVEQQLVKDYIDRE</sequence>
<feature type="compositionally biased region" description="Basic residues" evidence="1">
    <location>
        <begin position="205"/>
        <end position="215"/>
    </location>
</feature>
<name>A0A1G2ABN9_9BACT</name>
<dbReference type="Proteomes" id="UP000178315">
    <property type="component" value="Unassembled WGS sequence"/>
</dbReference>
<reference evidence="2 3" key="1">
    <citation type="journal article" date="2016" name="Nat. Commun.">
        <title>Thousands of microbial genomes shed light on interconnected biogeochemical processes in an aquifer system.</title>
        <authorList>
            <person name="Anantharaman K."/>
            <person name="Brown C.T."/>
            <person name="Hug L.A."/>
            <person name="Sharon I."/>
            <person name="Castelle C.J."/>
            <person name="Probst A.J."/>
            <person name="Thomas B.C."/>
            <person name="Singh A."/>
            <person name="Wilkins M.J."/>
            <person name="Karaoz U."/>
            <person name="Brodie E.L."/>
            <person name="Williams K.H."/>
            <person name="Hubbard S.S."/>
            <person name="Banfield J.F."/>
        </authorList>
    </citation>
    <scope>NUCLEOTIDE SEQUENCE [LARGE SCALE GENOMIC DNA]</scope>
</reference>
<evidence type="ECO:0000256" key="1">
    <source>
        <dbReference type="SAM" id="MobiDB-lite"/>
    </source>
</evidence>
<feature type="region of interest" description="Disordered" evidence="1">
    <location>
        <begin position="191"/>
        <end position="216"/>
    </location>
</feature>
<evidence type="ECO:0000313" key="2">
    <source>
        <dbReference type="EMBL" id="OGY73460.1"/>
    </source>
</evidence>
<accession>A0A1G2ABN9</accession>